<keyword evidence="8 16" id="KW-0418">Kinase</keyword>
<keyword evidence="7 13" id="KW-0812">Transmembrane</keyword>
<dbReference type="Gene3D" id="3.30.565.10">
    <property type="entry name" value="Histidine kinase-like ATPase, C-terminal domain"/>
    <property type="match status" value="1"/>
</dbReference>
<dbReference type="EMBL" id="BJHV01000001">
    <property type="protein sequence ID" value="GDY46595.1"/>
    <property type="molecule type" value="Genomic_DNA"/>
</dbReference>
<sequence length="524" mass="55560">MRRPLTRGLSWRPPRTLRARLTAGLVVLLAVASLAVGLTTVFALEGFLVRRLDQQLTAAGGRFPASLEHGERHPDADNAPDTRGQSDRTFGARLLRGTTTDAAVVRDQTDAAVPLTGADRRVLAGLPVDGDGHSVRLSALGRYRVAAVRGDDGDVLVTGLPLRPVEETVHRLEIVESVVFGSALLATGVAGALWVRLSLRPLRRVTTTAAGVAELPLASGEVAMPPPVPDTDPRTEVGQVGTALNRMLGHVGDALARRQASEERLRHFAADASHELRTPVASVRGHAELALRHPGPVPDDVRHALERIQAESERMSTLVDDLLLLARLDAGRPLARRPVDLTRLVLDATGDARAAGPDHRWTLELAEEPVTVLGDEHRLQQVVGNLLTNARTHTPPGTRVTVRLATAGAGRAELTVSDDGPGVPEGLQDEVFERFSRADPGRSRAAGGTGLGLAIVRAVVAAHGGTITLTSGPGATVFRTRLPLRPWRDPAVRSRPRRADTGTDRPTGSPAGAEPPTRPSSSGC</sequence>
<evidence type="ECO:0000313" key="17">
    <source>
        <dbReference type="Proteomes" id="UP000299290"/>
    </source>
</evidence>
<evidence type="ECO:0000259" key="14">
    <source>
        <dbReference type="PROSITE" id="PS50109"/>
    </source>
</evidence>
<dbReference type="SUPFAM" id="SSF47384">
    <property type="entry name" value="Homodimeric domain of signal transducing histidine kinase"/>
    <property type="match status" value="1"/>
</dbReference>
<dbReference type="Gene3D" id="1.10.287.130">
    <property type="match status" value="1"/>
</dbReference>
<dbReference type="EC" id="2.7.13.3" evidence="4"/>
<organism evidence="16 17">
    <name type="scientific">Streptomyces antimycoticus</name>
    <dbReference type="NCBI Taxonomy" id="68175"/>
    <lineage>
        <taxon>Bacteria</taxon>
        <taxon>Bacillati</taxon>
        <taxon>Actinomycetota</taxon>
        <taxon>Actinomycetes</taxon>
        <taxon>Kitasatosporales</taxon>
        <taxon>Streptomycetaceae</taxon>
        <taxon>Streptomyces</taxon>
        <taxon>Streptomyces violaceusniger group</taxon>
    </lineage>
</organism>
<feature type="region of interest" description="Disordered" evidence="12">
    <location>
        <begin position="63"/>
        <end position="90"/>
    </location>
</feature>
<proteinExistence type="predicted"/>
<dbReference type="InterPro" id="IPR003594">
    <property type="entry name" value="HATPase_dom"/>
</dbReference>
<evidence type="ECO:0000256" key="8">
    <source>
        <dbReference type="ARBA" id="ARBA00022777"/>
    </source>
</evidence>
<evidence type="ECO:0000256" key="5">
    <source>
        <dbReference type="ARBA" id="ARBA00022553"/>
    </source>
</evidence>
<dbReference type="PANTHER" id="PTHR45436:SF5">
    <property type="entry name" value="SENSOR HISTIDINE KINASE TRCS"/>
    <property type="match status" value="1"/>
</dbReference>
<dbReference type="Pfam" id="PF02518">
    <property type="entry name" value="HATPase_c"/>
    <property type="match status" value="1"/>
</dbReference>
<protein>
    <recommendedName>
        <fullName evidence="4">histidine kinase</fullName>
        <ecNumber evidence="4">2.7.13.3</ecNumber>
    </recommendedName>
</protein>
<dbReference type="RefSeq" id="WP_228053493.1">
    <property type="nucleotide sequence ID" value="NZ_BJHV01000001.1"/>
</dbReference>
<evidence type="ECO:0000256" key="1">
    <source>
        <dbReference type="ARBA" id="ARBA00000085"/>
    </source>
</evidence>
<keyword evidence="17" id="KW-1185">Reference proteome</keyword>
<feature type="compositionally biased region" description="Basic and acidic residues" evidence="12">
    <location>
        <begin position="488"/>
        <end position="503"/>
    </location>
</feature>
<evidence type="ECO:0000256" key="6">
    <source>
        <dbReference type="ARBA" id="ARBA00022679"/>
    </source>
</evidence>
<feature type="domain" description="Histidine kinase" evidence="14">
    <location>
        <begin position="271"/>
        <end position="486"/>
    </location>
</feature>
<dbReference type="InterPro" id="IPR003661">
    <property type="entry name" value="HisK_dim/P_dom"/>
</dbReference>
<evidence type="ECO:0000256" key="4">
    <source>
        <dbReference type="ARBA" id="ARBA00012438"/>
    </source>
</evidence>
<dbReference type="GO" id="GO:0005509">
    <property type="term" value="F:calcium ion binding"/>
    <property type="evidence" value="ECO:0007669"/>
    <property type="project" value="UniProtKB-ARBA"/>
</dbReference>
<dbReference type="GO" id="GO:0000155">
    <property type="term" value="F:phosphorelay sensor kinase activity"/>
    <property type="evidence" value="ECO:0007669"/>
    <property type="project" value="InterPro"/>
</dbReference>
<comment type="caution">
    <text evidence="16">The sequence shown here is derived from an EMBL/GenBank/DDBJ whole genome shotgun (WGS) entry which is preliminary data.</text>
</comment>
<dbReference type="CDD" id="cd00075">
    <property type="entry name" value="HATPase"/>
    <property type="match status" value="1"/>
</dbReference>
<evidence type="ECO:0000256" key="7">
    <source>
        <dbReference type="ARBA" id="ARBA00022692"/>
    </source>
</evidence>
<dbReference type="PROSITE" id="PS50885">
    <property type="entry name" value="HAMP"/>
    <property type="match status" value="1"/>
</dbReference>
<dbReference type="FunFam" id="3.30.565.10:FF:000006">
    <property type="entry name" value="Sensor histidine kinase WalK"/>
    <property type="match status" value="1"/>
</dbReference>
<dbReference type="Pfam" id="PF00512">
    <property type="entry name" value="HisKA"/>
    <property type="match status" value="1"/>
</dbReference>
<dbReference type="Gene3D" id="6.10.340.10">
    <property type="match status" value="1"/>
</dbReference>
<keyword evidence="9 13" id="KW-1133">Transmembrane helix</keyword>
<evidence type="ECO:0000256" key="12">
    <source>
        <dbReference type="SAM" id="MobiDB-lite"/>
    </source>
</evidence>
<evidence type="ECO:0000256" key="3">
    <source>
        <dbReference type="ARBA" id="ARBA00004236"/>
    </source>
</evidence>
<dbReference type="SUPFAM" id="SSF55874">
    <property type="entry name" value="ATPase domain of HSP90 chaperone/DNA topoisomerase II/histidine kinase"/>
    <property type="match status" value="1"/>
</dbReference>
<keyword evidence="5" id="KW-0597">Phosphoprotein</keyword>
<name>A0A4D4KCA2_9ACTN</name>
<keyword evidence="6" id="KW-0808">Transferase</keyword>
<dbReference type="FunFam" id="1.10.287.130:FF:000001">
    <property type="entry name" value="Two-component sensor histidine kinase"/>
    <property type="match status" value="1"/>
</dbReference>
<evidence type="ECO:0000256" key="13">
    <source>
        <dbReference type="SAM" id="Phobius"/>
    </source>
</evidence>
<accession>A0A4D4KCA2</accession>
<keyword evidence="10" id="KW-0902">Two-component regulatory system</keyword>
<evidence type="ECO:0000256" key="10">
    <source>
        <dbReference type="ARBA" id="ARBA00023012"/>
    </source>
</evidence>
<reference evidence="16 17" key="1">
    <citation type="journal article" date="2020" name="Int. J. Syst. Evol. Microbiol.">
        <title>Reclassification of Streptomyces castelarensis and Streptomyces sporoclivatus as later heterotypic synonyms of Streptomyces antimycoticus.</title>
        <authorList>
            <person name="Komaki H."/>
            <person name="Tamura T."/>
        </authorList>
    </citation>
    <scope>NUCLEOTIDE SEQUENCE [LARGE SCALE GENOMIC DNA]</scope>
    <source>
        <strain evidence="16 17">NBRC 12839</strain>
    </source>
</reference>
<dbReference type="Proteomes" id="UP000299290">
    <property type="component" value="Unassembled WGS sequence"/>
</dbReference>
<dbReference type="GO" id="GO:0005886">
    <property type="term" value="C:plasma membrane"/>
    <property type="evidence" value="ECO:0007669"/>
    <property type="project" value="UniProtKB-SubCell"/>
</dbReference>
<evidence type="ECO:0000313" key="16">
    <source>
        <dbReference type="EMBL" id="GDY46595.1"/>
    </source>
</evidence>
<dbReference type="PROSITE" id="PS50109">
    <property type="entry name" value="HIS_KIN"/>
    <property type="match status" value="1"/>
</dbReference>
<dbReference type="AlphaFoldDB" id="A0A4D4KCA2"/>
<dbReference type="InterPro" id="IPR036890">
    <property type="entry name" value="HATPase_C_sf"/>
</dbReference>
<dbReference type="PANTHER" id="PTHR45436">
    <property type="entry name" value="SENSOR HISTIDINE KINASE YKOH"/>
    <property type="match status" value="1"/>
</dbReference>
<dbReference type="SMART" id="SM00387">
    <property type="entry name" value="HATPase_c"/>
    <property type="match status" value="1"/>
</dbReference>
<evidence type="ECO:0000256" key="11">
    <source>
        <dbReference type="ARBA" id="ARBA00023136"/>
    </source>
</evidence>
<comment type="subcellular location">
    <subcellularLocation>
        <location evidence="3">Cell membrane</location>
    </subcellularLocation>
</comment>
<dbReference type="SMART" id="SM00304">
    <property type="entry name" value="HAMP"/>
    <property type="match status" value="1"/>
</dbReference>
<gene>
    <name evidence="16" type="ORF">SANT12839_074770</name>
</gene>
<dbReference type="InterPro" id="IPR050428">
    <property type="entry name" value="TCS_sensor_his_kinase"/>
</dbReference>
<keyword evidence="11 13" id="KW-0472">Membrane</keyword>
<feature type="region of interest" description="Disordered" evidence="12">
    <location>
        <begin position="488"/>
        <end position="524"/>
    </location>
</feature>
<feature type="transmembrane region" description="Helical" evidence="13">
    <location>
        <begin position="21"/>
        <end position="44"/>
    </location>
</feature>
<feature type="domain" description="HAMP" evidence="15">
    <location>
        <begin position="196"/>
        <end position="256"/>
    </location>
</feature>
<evidence type="ECO:0000256" key="9">
    <source>
        <dbReference type="ARBA" id="ARBA00022989"/>
    </source>
</evidence>
<dbReference type="InterPro" id="IPR005467">
    <property type="entry name" value="His_kinase_dom"/>
</dbReference>
<dbReference type="InterPro" id="IPR003660">
    <property type="entry name" value="HAMP_dom"/>
</dbReference>
<dbReference type="CDD" id="cd00082">
    <property type="entry name" value="HisKA"/>
    <property type="match status" value="1"/>
</dbReference>
<dbReference type="SMART" id="SM00388">
    <property type="entry name" value="HisKA"/>
    <property type="match status" value="1"/>
</dbReference>
<dbReference type="PRINTS" id="PR00344">
    <property type="entry name" value="BCTRLSENSOR"/>
</dbReference>
<evidence type="ECO:0000256" key="2">
    <source>
        <dbReference type="ARBA" id="ARBA00001968"/>
    </source>
</evidence>
<evidence type="ECO:0000259" key="15">
    <source>
        <dbReference type="PROSITE" id="PS50885"/>
    </source>
</evidence>
<dbReference type="InterPro" id="IPR004358">
    <property type="entry name" value="Sig_transdc_His_kin-like_C"/>
</dbReference>
<comment type="cofactor">
    <cofactor evidence="2">
        <name>a divalent metal cation</name>
        <dbReference type="ChEBI" id="CHEBI:60240"/>
    </cofactor>
</comment>
<comment type="catalytic activity">
    <reaction evidence="1">
        <text>ATP + protein L-histidine = ADP + protein N-phospho-L-histidine.</text>
        <dbReference type="EC" id="2.7.13.3"/>
    </reaction>
</comment>
<dbReference type="InterPro" id="IPR036097">
    <property type="entry name" value="HisK_dim/P_sf"/>
</dbReference>